<dbReference type="eggNOG" id="ENOG502ZEDI">
    <property type="taxonomic scope" value="Bacteria"/>
</dbReference>
<gene>
    <name evidence="2" type="ordered locus">Kfla_3154</name>
</gene>
<evidence type="ECO:0000313" key="3">
    <source>
        <dbReference type="Proteomes" id="UP000007967"/>
    </source>
</evidence>
<dbReference type="HOGENOM" id="CLU_1265574_0_0_11"/>
<reference evidence="2 3" key="2">
    <citation type="journal article" date="2010" name="Stand. Genomic Sci.">
        <title>Complete genome sequence of Kribbella flavida type strain (IFO 14399).</title>
        <authorList>
            <person name="Pukall R."/>
            <person name="Lapidus A."/>
            <person name="Glavina Del Rio T."/>
            <person name="Copeland A."/>
            <person name="Tice H."/>
            <person name="Cheng J.-F."/>
            <person name="Lucas S."/>
            <person name="Chen F."/>
            <person name="Nolan M."/>
            <person name="LaButti K."/>
            <person name="Pati A."/>
            <person name="Ivanova N."/>
            <person name="Mavrommatis K."/>
            <person name="Mikhailova N."/>
            <person name="Pitluck S."/>
            <person name="Bruce D."/>
            <person name="Goodwin L."/>
            <person name="Land M."/>
            <person name="Hauser L."/>
            <person name="Chang Y.-J."/>
            <person name="Jeffries C.D."/>
            <person name="Chen A."/>
            <person name="Palaniappan K."/>
            <person name="Chain P."/>
            <person name="Rohde M."/>
            <person name="Goeker M."/>
            <person name="Bristow J."/>
            <person name="Eisen J.A."/>
            <person name="Markowitz V."/>
            <person name="Hugenholtz P."/>
            <person name="Kyrpides N.C."/>
            <person name="Klenk H.-P."/>
            <person name="Brettin T."/>
        </authorList>
    </citation>
    <scope>NUCLEOTIDE SEQUENCE [LARGE SCALE GENOMIC DNA]</scope>
    <source>
        <strain evidence="3">DSM 17836 / JCM 10339 / NBRC 14399</strain>
    </source>
</reference>
<evidence type="ECO:0000313" key="2">
    <source>
        <dbReference type="EMBL" id="ADB32217.1"/>
    </source>
</evidence>
<keyword evidence="3" id="KW-1185">Reference proteome</keyword>
<accession>D2Q392</accession>
<protein>
    <submittedName>
        <fullName evidence="2">Uncharacterized protein</fullName>
    </submittedName>
</protein>
<feature type="transmembrane region" description="Helical" evidence="1">
    <location>
        <begin position="66"/>
        <end position="86"/>
    </location>
</feature>
<keyword evidence="1" id="KW-0472">Membrane</keyword>
<proteinExistence type="predicted"/>
<evidence type="ECO:0000256" key="1">
    <source>
        <dbReference type="SAM" id="Phobius"/>
    </source>
</evidence>
<feature type="transmembrane region" description="Helical" evidence="1">
    <location>
        <begin position="42"/>
        <end position="60"/>
    </location>
</feature>
<keyword evidence="1" id="KW-1133">Transmembrane helix</keyword>
<sequence>MSRSVGRGRSSVGLVLYARPVSQYAGTPQAEFRMAGETRGRAMAPMLVLLVLFAVVLLLLGSLGGILVGILTAALGTVLAVGYLLLKLDRTMAANVLRFDGRGLRWEAGGGVVHQVAWPDVTGIGSVNVQLTPRRRLHVGPVPRTVQASMADDGLHGWSTVTLPARVPAVMRQALAVMPVDQASGKRHIGIPLSAFDPAWRTGPIGAWIRAHRPDLLR</sequence>
<dbReference type="Proteomes" id="UP000007967">
    <property type="component" value="Chromosome"/>
</dbReference>
<organism evidence="2 3">
    <name type="scientific">Kribbella flavida (strain DSM 17836 / JCM 10339 / NBRC 14399)</name>
    <dbReference type="NCBI Taxonomy" id="479435"/>
    <lineage>
        <taxon>Bacteria</taxon>
        <taxon>Bacillati</taxon>
        <taxon>Actinomycetota</taxon>
        <taxon>Actinomycetes</taxon>
        <taxon>Propionibacteriales</taxon>
        <taxon>Kribbellaceae</taxon>
        <taxon>Kribbella</taxon>
    </lineage>
</organism>
<keyword evidence="1" id="KW-0812">Transmembrane</keyword>
<dbReference type="AlphaFoldDB" id="D2Q392"/>
<dbReference type="KEGG" id="kfl:Kfla_3154"/>
<name>D2Q392_KRIFD</name>
<reference evidence="3" key="1">
    <citation type="submission" date="2009-09" db="EMBL/GenBank/DDBJ databases">
        <title>The complete genome of Kribbella flavida DSM 17836.</title>
        <authorList>
            <consortium name="US DOE Joint Genome Institute (JGI-PGF)"/>
            <person name="Lucas S."/>
            <person name="Copeland A."/>
            <person name="Lapidus A."/>
            <person name="Glavina del Rio T."/>
            <person name="Dalin E."/>
            <person name="Tice H."/>
            <person name="Bruce D."/>
            <person name="Goodwin L."/>
            <person name="Pitluck S."/>
            <person name="Kyrpides N."/>
            <person name="Mavromatis K."/>
            <person name="Ivanova N."/>
            <person name="Saunders E."/>
            <person name="Brettin T."/>
            <person name="Detter J.C."/>
            <person name="Han C."/>
            <person name="Larimer F."/>
            <person name="Land M."/>
            <person name="Hauser L."/>
            <person name="Markowitz V."/>
            <person name="Cheng J.-F."/>
            <person name="Hugenholtz P."/>
            <person name="Woyke T."/>
            <person name="Wu D."/>
            <person name="Pukall R."/>
            <person name="Klenk H.-P."/>
            <person name="Eisen J.A."/>
        </authorList>
    </citation>
    <scope>NUCLEOTIDE SEQUENCE [LARGE SCALE GENOMIC DNA]</scope>
    <source>
        <strain evidence="3">DSM 17836 / JCM 10339 / NBRC 14399</strain>
    </source>
</reference>
<dbReference type="EMBL" id="CP001736">
    <property type="protein sequence ID" value="ADB32217.1"/>
    <property type="molecule type" value="Genomic_DNA"/>
</dbReference>